<reference evidence="1 2" key="1">
    <citation type="submission" date="2020-08" db="EMBL/GenBank/DDBJ databases">
        <authorList>
            <person name="Seo M.-J."/>
        </authorList>
    </citation>
    <scope>NUCLEOTIDE SEQUENCE [LARGE SCALE GENOMIC DNA]</scope>
    <source>
        <strain evidence="1 2">MBLA0160</strain>
    </source>
</reference>
<organism evidence="1 2">
    <name type="scientific">Halobellus ruber</name>
    <dbReference type="NCBI Taxonomy" id="2761102"/>
    <lineage>
        <taxon>Archaea</taxon>
        <taxon>Methanobacteriati</taxon>
        <taxon>Methanobacteriota</taxon>
        <taxon>Stenosarchaea group</taxon>
        <taxon>Halobacteria</taxon>
        <taxon>Halobacteriales</taxon>
        <taxon>Haloferacaceae</taxon>
        <taxon>Halobellus</taxon>
    </lineage>
</organism>
<comment type="caution">
    <text evidence="1">The sequence shown here is derived from an EMBL/GenBank/DDBJ whole genome shotgun (WGS) entry which is preliminary data.</text>
</comment>
<accession>A0A7J9SM25</accession>
<dbReference type="InterPro" id="IPR058703">
    <property type="entry name" value="PIN-containing"/>
</dbReference>
<dbReference type="Pfam" id="PF26425">
    <property type="entry name" value="PIN_halo"/>
    <property type="match status" value="1"/>
</dbReference>
<name>A0A7J9SM25_9EURY</name>
<sequence>MSAGEHGRVYTANIVDTVVFRSLGKHPNSHLDRLKDAVKQAQTEIWVPELIYEELADHGTDGTTNPYLDHGIDDGWIRVVSLPDPESDSADAESGPTMEAWQEANHFLNQHSKYPTTNNRRDGTIVALGVHLFERNKRIRVITHTADELLAKACAIIPPEFGYHEVVSRYYHPPATAKEQFPTIASLSWDQ</sequence>
<dbReference type="AlphaFoldDB" id="A0A7J9SM25"/>
<evidence type="ECO:0000313" key="1">
    <source>
        <dbReference type="EMBL" id="MBB6647758.1"/>
    </source>
</evidence>
<dbReference type="RefSeq" id="WP_185194137.1">
    <property type="nucleotide sequence ID" value="NZ_JACKXD010000007.1"/>
</dbReference>
<keyword evidence="2" id="KW-1185">Reference proteome</keyword>
<protein>
    <recommendedName>
        <fullName evidence="3">PIN domain-containing protein</fullName>
    </recommendedName>
</protein>
<proteinExistence type="predicted"/>
<dbReference type="Proteomes" id="UP000546257">
    <property type="component" value="Unassembled WGS sequence"/>
</dbReference>
<gene>
    <name evidence="1" type="ORF">H5V44_15950</name>
</gene>
<dbReference type="EMBL" id="JACKXD010000007">
    <property type="protein sequence ID" value="MBB6647758.1"/>
    <property type="molecule type" value="Genomic_DNA"/>
</dbReference>
<evidence type="ECO:0000313" key="2">
    <source>
        <dbReference type="Proteomes" id="UP000546257"/>
    </source>
</evidence>
<evidence type="ECO:0008006" key="3">
    <source>
        <dbReference type="Google" id="ProtNLM"/>
    </source>
</evidence>